<dbReference type="InterPro" id="IPR011990">
    <property type="entry name" value="TPR-like_helical_dom_sf"/>
</dbReference>
<dbReference type="SUPFAM" id="SSF48452">
    <property type="entry name" value="TPR-like"/>
    <property type="match status" value="1"/>
</dbReference>
<organism evidence="2 3">
    <name type="scientific">Sandaracinus amylolyticus</name>
    <dbReference type="NCBI Taxonomy" id="927083"/>
    <lineage>
        <taxon>Bacteria</taxon>
        <taxon>Pseudomonadati</taxon>
        <taxon>Myxococcota</taxon>
        <taxon>Polyangia</taxon>
        <taxon>Polyangiales</taxon>
        <taxon>Sandaracinaceae</taxon>
        <taxon>Sandaracinus</taxon>
    </lineage>
</organism>
<dbReference type="STRING" id="927083.DB32_004343"/>
<dbReference type="EMBL" id="CP011125">
    <property type="protein sequence ID" value="AKF07194.1"/>
    <property type="molecule type" value="Genomic_DNA"/>
</dbReference>
<evidence type="ECO:0000313" key="3">
    <source>
        <dbReference type="Proteomes" id="UP000034883"/>
    </source>
</evidence>
<reference evidence="2 3" key="1">
    <citation type="submission" date="2015-03" db="EMBL/GenBank/DDBJ databases">
        <title>Genome assembly of Sandaracinus amylolyticus DSM 53668.</title>
        <authorList>
            <person name="Sharma G."/>
            <person name="Subramanian S."/>
        </authorList>
    </citation>
    <scope>NUCLEOTIDE SEQUENCE [LARGE SCALE GENOMIC DNA]</scope>
    <source>
        <strain evidence="2 3">DSM 53668</strain>
    </source>
</reference>
<feature type="compositionally biased region" description="Basic and acidic residues" evidence="1">
    <location>
        <begin position="319"/>
        <end position="340"/>
    </location>
</feature>
<keyword evidence="3" id="KW-1185">Reference proteome</keyword>
<dbReference type="AlphaFoldDB" id="A0A0F6SFM3"/>
<dbReference type="Proteomes" id="UP000034883">
    <property type="component" value="Chromosome"/>
</dbReference>
<gene>
    <name evidence="2" type="ORF">DB32_004343</name>
</gene>
<dbReference type="Gene3D" id="1.25.40.10">
    <property type="entry name" value="Tetratricopeptide repeat domain"/>
    <property type="match status" value="1"/>
</dbReference>
<proteinExistence type="predicted"/>
<feature type="compositionally biased region" description="Low complexity" evidence="1">
    <location>
        <begin position="183"/>
        <end position="249"/>
    </location>
</feature>
<feature type="region of interest" description="Disordered" evidence="1">
    <location>
        <begin position="179"/>
        <end position="340"/>
    </location>
</feature>
<protein>
    <submittedName>
        <fullName evidence="2">Uncharacterized protein</fullName>
    </submittedName>
</protein>
<evidence type="ECO:0000256" key="1">
    <source>
        <dbReference type="SAM" id="MobiDB-lite"/>
    </source>
</evidence>
<sequence>MDGTLATAQDGGGTMTTRTVLFSIGLAMMAAMPARASAWELFRSENGDVREGNELLAAGDHAGALAAYDRAARALPSEAGVHLDRGLALLAAGQLDPAREALRLATEPPASREIRGAAHYNLGLAFYQQADAAAGEENHEEAQRLFREAADAFRSSLRQVPGNRDAGWNLELALRRIREQEEQQQQQDQQEQQDQQDQQQQDQQDQQQQDQQDQQQQDQQDQQQQDQQDQQQQDQQDQQQDQQDSQQQDQQDDSSDSGERDDQQQQDSQDSQQPGESPEGQREDQPSGESESEASGTQERSLPPDMERVLDALQDGEENLERSMARARGQREQRRVERDW</sequence>
<dbReference type="KEGG" id="samy:DB32_004343"/>
<accession>A0A0F6SFM3</accession>
<name>A0A0F6SFM3_9BACT</name>
<evidence type="ECO:0000313" key="2">
    <source>
        <dbReference type="EMBL" id="AKF07194.1"/>
    </source>
</evidence>
<feature type="compositionally biased region" description="Polar residues" evidence="1">
    <location>
        <begin position="287"/>
        <end position="300"/>
    </location>
</feature>